<dbReference type="InterPro" id="IPR036390">
    <property type="entry name" value="WH_DNA-bd_sf"/>
</dbReference>
<dbReference type="GO" id="GO:0003700">
    <property type="term" value="F:DNA-binding transcription factor activity"/>
    <property type="evidence" value="ECO:0007669"/>
    <property type="project" value="InterPro"/>
</dbReference>
<dbReference type="GO" id="GO:0006950">
    <property type="term" value="P:response to stress"/>
    <property type="evidence" value="ECO:0007669"/>
    <property type="project" value="TreeGrafter"/>
</dbReference>
<proteinExistence type="predicted"/>
<evidence type="ECO:0000256" key="3">
    <source>
        <dbReference type="ARBA" id="ARBA00023163"/>
    </source>
</evidence>
<dbReference type="PANTHER" id="PTHR33164:SF64">
    <property type="entry name" value="TRANSCRIPTIONAL REGULATOR SLYA"/>
    <property type="match status" value="1"/>
</dbReference>
<dbReference type="PROSITE" id="PS50995">
    <property type="entry name" value="HTH_MARR_2"/>
    <property type="match status" value="1"/>
</dbReference>
<keyword evidence="6" id="KW-1185">Reference proteome</keyword>
<reference evidence="5" key="1">
    <citation type="submission" date="2017-10" db="EMBL/GenBank/DDBJ databases">
        <title>Whole genome sequencing of members of genus Pseudoxanthomonas.</title>
        <authorList>
            <person name="Kumar S."/>
            <person name="Bansal K."/>
            <person name="Kaur A."/>
            <person name="Patil P."/>
            <person name="Sharma S."/>
            <person name="Patil P.B."/>
        </authorList>
    </citation>
    <scope>NUCLEOTIDE SEQUENCE</scope>
    <source>
        <strain evidence="5">DSM 22914</strain>
    </source>
</reference>
<protein>
    <submittedName>
        <fullName evidence="5">MarR family transcriptional regulator</fullName>
    </submittedName>
</protein>
<organism evidence="5 6">
    <name type="scientific">Pseudoxanthomonas taiwanensis</name>
    <dbReference type="NCBI Taxonomy" id="176598"/>
    <lineage>
        <taxon>Bacteria</taxon>
        <taxon>Pseudomonadati</taxon>
        <taxon>Pseudomonadota</taxon>
        <taxon>Gammaproteobacteria</taxon>
        <taxon>Lysobacterales</taxon>
        <taxon>Lysobacteraceae</taxon>
        <taxon>Pseudoxanthomonas</taxon>
    </lineage>
</organism>
<dbReference type="GO" id="GO:0003677">
    <property type="term" value="F:DNA binding"/>
    <property type="evidence" value="ECO:0007669"/>
    <property type="project" value="UniProtKB-KW"/>
</dbReference>
<dbReference type="OrthoDB" id="32523at2"/>
<evidence type="ECO:0000256" key="2">
    <source>
        <dbReference type="ARBA" id="ARBA00023125"/>
    </source>
</evidence>
<evidence type="ECO:0000256" key="1">
    <source>
        <dbReference type="ARBA" id="ARBA00023015"/>
    </source>
</evidence>
<keyword evidence="2" id="KW-0238">DNA-binding</keyword>
<name>A0A921NS10_9GAMM</name>
<comment type="caution">
    <text evidence="5">The sequence shown here is derived from an EMBL/GenBank/DDBJ whole genome shotgun (WGS) entry which is preliminary data.</text>
</comment>
<dbReference type="InterPro" id="IPR000835">
    <property type="entry name" value="HTH_MarR-typ"/>
</dbReference>
<sequence length="152" mass="16720">MEPADPIRADDGLGFLLVTAARLLRQRFEQALASADLEMTAGEARTLAVADHLGPVRQTELAAALSIEPMSLVAHLDRLEAAGLVERRPDPADRRSKRVHLTPKARPVLRRIMRVLTQARQEAMDDFSAAEAEQFRQYLQRLCRNLGAGGGA</sequence>
<evidence type="ECO:0000313" key="5">
    <source>
        <dbReference type="EMBL" id="KAF1687845.1"/>
    </source>
</evidence>
<dbReference type="EMBL" id="PDWK01000060">
    <property type="protein sequence ID" value="KAF1687845.1"/>
    <property type="molecule type" value="Genomic_DNA"/>
</dbReference>
<evidence type="ECO:0000259" key="4">
    <source>
        <dbReference type="PROSITE" id="PS50995"/>
    </source>
</evidence>
<dbReference type="InterPro" id="IPR036388">
    <property type="entry name" value="WH-like_DNA-bd_sf"/>
</dbReference>
<gene>
    <name evidence="5" type="ORF">CR938_11105</name>
</gene>
<dbReference type="SUPFAM" id="SSF46785">
    <property type="entry name" value="Winged helix' DNA-binding domain"/>
    <property type="match status" value="1"/>
</dbReference>
<dbReference type="Pfam" id="PF01047">
    <property type="entry name" value="MarR"/>
    <property type="match status" value="1"/>
</dbReference>
<dbReference type="InterPro" id="IPR039422">
    <property type="entry name" value="MarR/SlyA-like"/>
</dbReference>
<feature type="domain" description="HTH marR-type" evidence="4">
    <location>
        <begin position="10"/>
        <end position="144"/>
    </location>
</feature>
<evidence type="ECO:0000313" key="6">
    <source>
        <dbReference type="Proteomes" id="UP000717981"/>
    </source>
</evidence>
<dbReference type="SMART" id="SM00347">
    <property type="entry name" value="HTH_MARR"/>
    <property type="match status" value="1"/>
</dbReference>
<dbReference type="Proteomes" id="UP000717981">
    <property type="component" value="Unassembled WGS sequence"/>
</dbReference>
<dbReference type="PRINTS" id="PR00598">
    <property type="entry name" value="HTHMARR"/>
</dbReference>
<dbReference type="AlphaFoldDB" id="A0A921NS10"/>
<accession>A0A921NS10</accession>
<keyword evidence="1" id="KW-0805">Transcription regulation</keyword>
<dbReference type="PANTHER" id="PTHR33164">
    <property type="entry name" value="TRANSCRIPTIONAL REGULATOR, MARR FAMILY"/>
    <property type="match status" value="1"/>
</dbReference>
<keyword evidence="3" id="KW-0804">Transcription</keyword>
<dbReference type="Gene3D" id="1.10.10.10">
    <property type="entry name" value="Winged helix-like DNA-binding domain superfamily/Winged helix DNA-binding domain"/>
    <property type="match status" value="1"/>
</dbReference>
<dbReference type="RefSeq" id="WP_162125075.1">
    <property type="nucleotide sequence ID" value="NZ_PDWK01000060.1"/>
</dbReference>